<proteinExistence type="predicted"/>
<dbReference type="Proteomes" id="UP000013968">
    <property type="component" value="Chromosome"/>
</dbReference>
<organism evidence="1 2">
    <name type="scientific">Amycolatopsis keratiniphila</name>
    <dbReference type="NCBI Taxonomy" id="129921"/>
    <lineage>
        <taxon>Bacteria</taxon>
        <taxon>Bacillati</taxon>
        <taxon>Actinomycetota</taxon>
        <taxon>Actinomycetes</taxon>
        <taxon>Pseudonocardiales</taxon>
        <taxon>Pseudonocardiaceae</taxon>
        <taxon>Amycolatopsis</taxon>
        <taxon>Amycolatopsis japonica group</taxon>
    </lineage>
</organism>
<dbReference type="KEGG" id="aoi:AORI_0606"/>
<keyword evidence="2" id="KW-1185">Reference proteome</keyword>
<accession>R4SK40</accession>
<gene>
    <name evidence="1" type="ORF">AORI_0606</name>
</gene>
<evidence type="ECO:0000313" key="2">
    <source>
        <dbReference type="Proteomes" id="UP000013968"/>
    </source>
</evidence>
<evidence type="ECO:0000313" key="1">
    <source>
        <dbReference type="EMBL" id="AGM03195.1"/>
    </source>
</evidence>
<reference evidence="1 2" key="1">
    <citation type="journal article" date="2013" name="BMC Genomics">
        <title>ContigScape: a Cytoscape plugin facilitating microbial genome gap closing.</title>
        <authorList>
            <person name="Tang B."/>
            <person name="Wang Q."/>
            <person name="Yang M."/>
            <person name="Xie F."/>
            <person name="Zhu Y."/>
            <person name="Zhuo Y."/>
            <person name="Wang S."/>
            <person name="Gao H."/>
            <person name="Ding X."/>
            <person name="Zhang L."/>
            <person name="Zhao G."/>
            <person name="Zheng H."/>
        </authorList>
    </citation>
    <scope>NUCLEOTIDE SEQUENCE [LARGE SCALE GENOMIC DNA]</scope>
    <source>
        <strain evidence="1 2">HCCB10007</strain>
    </source>
</reference>
<sequence>MQHYFFRFAKARRFGPAALCGDFQRDEYPVEWCATPIAVVATSDQVTPVGEIFVDPELAGDRPEQCAQQDSHLVFVAGQGVPGQEVGQGAAGPAGRGGQRADAEAASVAEFAQSRHELRFRVHRDALAGAGWRRTAPNRAMAIPAAIVALVPAKVSAAVNPVRMLRQTI</sequence>
<dbReference type="AlphaFoldDB" id="R4SK40"/>
<protein>
    <submittedName>
        <fullName evidence="1">Uncharacterized protein</fullName>
    </submittedName>
</protein>
<name>R4SK40_9PSEU</name>
<dbReference type="HOGENOM" id="CLU_1575231_0_0_11"/>
<dbReference type="EMBL" id="CP003410">
    <property type="protein sequence ID" value="AGM03195.1"/>
    <property type="molecule type" value="Genomic_DNA"/>
</dbReference>